<feature type="compositionally biased region" description="Basic and acidic residues" evidence="1">
    <location>
        <begin position="168"/>
        <end position="185"/>
    </location>
</feature>
<dbReference type="Proteomes" id="UP001458880">
    <property type="component" value="Unassembled WGS sequence"/>
</dbReference>
<evidence type="ECO:0000313" key="2">
    <source>
        <dbReference type="EMBL" id="KAK9695636.1"/>
    </source>
</evidence>
<evidence type="ECO:0000313" key="3">
    <source>
        <dbReference type="Proteomes" id="UP001458880"/>
    </source>
</evidence>
<name>A0AAW1IZQ7_POPJA</name>
<evidence type="ECO:0000256" key="1">
    <source>
        <dbReference type="SAM" id="MobiDB-lite"/>
    </source>
</evidence>
<organism evidence="2 3">
    <name type="scientific">Popillia japonica</name>
    <name type="common">Japanese beetle</name>
    <dbReference type="NCBI Taxonomy" id="7064"/>
    <lineage>
        <taxon>Eukaryota</taxon>
        <taxon>Metazoa</taxon>
        <taxon>Ecdysozoa</taxon>
        <taxon>Arthropoda</taxon>
        <taxon>Hexapoda</taxon>
        <taxon>Insecta</taxon>
        <taxon>Pterygota</taxon>
        <taxon>Neoptera</taxon>
        <taxon>Endopterygota</taxon>
        <taxon>Coleoptera</taxon>
        <taxon>Polyphaga</taxon>
        <taxon>Scarabaeiformia</taxon>
        <taxon>Scarabaeidae</taxon>
        <taxon>Rutelinae</taxon>
        <taxon>Popillia</taxon>
    </lineage>
</organism>
<dbReference type="AlphaFoldDB" id="A0AAW1IZQ7"/>
<protein>
    <submittedName>
        <fullName evidence="2">Uncharacterized protein</fullName>
    </submittedName>
</protein>
<feature type="region of interest" description="Disordered" evidence="1">
    <location>
        <begin position="136"/>
        <end position="204"/>
    </location>
</feature>
<comment type="caution">
    <text evidence="2">The sequence shown here is derived from an EMBL/GenBank/DDBJ whole genome shotgun (WGS) entry which is preliminary data.</text>
</comment>
<feature type="region of interest" description="Disordered" evidence="1">
    <location>
        <begin position="1"/>
        <end position="30"/>
    </location>
</feature>
<keyword evidence="3" id="KW-1185">Reference proteome</keyword>
<sequence>MREASRERALSVTPMSPRTVRRPSSVTAVPNGSAGAWSFGNEDQLMMAPASHGMRGGIIASSMCGASGFPIQATAAGNGPFAMQSMHYNKHMHPITHSTGGSYMQPSSLGPIPPQPELWQPYEDPMRSTPERINLSGPYILPPHQISYPQTSSVPPPTLMPPSTSQMEKTKLEQQESFAHVEESQSSHTNENVPPNGDADKIPMNDPVFENKVDSIQPLMDNGNMHNPAAEPFIPSYGDNVLPQTNGYEKNEVIKLKKFPNTIPLNPQARLSSPSTSKACPGYNLPNNEYDYHGEYIRNYLIRNNCHGIEIIMNDSGVSQAFNYVTYNNPQTRNYDCPGSIDINDILMLENWTLTGEPCDNHNLVLNLSSDYKM</sequence>
<dbReference type="EMBL" id="JASPKY010000475">
    <property type="protein sequence ID" value="KAK9695636.1"/>
    <property type="molecule type" value="Genomic_DNA"/>
</dbReference>
<proteinExistence type="predicted"/>
<accession>A0AAW1IZQ7</accession>
<gene>
    <name evidence="2" type="ORF">QE152_g32438</name>
</gene>
<reference evidence="2 3" key="1">
    <citation type="journal article" date="2024" name="BMC Genomics">
        <title>De novo assembly and annotation of Popillia japonica's genome with initial clues to its potential as an invasive pest.</title>
        <authorList>
            <person name="Cucini C."/>
            <person name="Boschi S."/>
            <person name="Funari R."/>
            <person name="Cardaioli E."/>
            <person name="Iannotti N."/>
            <person name="Marturano G."/>
            <person name="Paoli F."/>
            <person name="Bruttini M."/>
            <person name="Carapelli A."/>
            <person name="Frati F."/>
            <person name="Nardi F."/>
        </authorList>
    </citation>
    <scope>NUCLEOTIDE SEQUENCE [LARGE SCALE GENOMIC DNA]</scope>
    <source>
        <strain evidence="2">DMR45628</strain>
    </source>
</reference>